<sequence length="43" mass="5121">MGIIKFKLIRNMRKIPGAIYRFGDFVFFSMLSSFYSYDMLSTK</sequence>
<feature type="transmembrane region" description="Helical" evidence="1">
    <location>
        <begin position="20"/>
        <end position="37"/>
    </location>
</feature>
<dbReference type="Proteomes" id="UP001348817">
    <property type="component" value="Plasmid pFA4"/>
</dbReference>
<dbReference type="EMBL" id="AP025318">
    <property type="protein sequence ID" value="BDD12455.1"/>
    <property type="molecule type" value="Genomic_DNA"/>
</dbReference>
<keyword evidence="1" id="KW-0472">Membrane</keyword>
<dbReference type="AlphaFoldDB" id="A0AAU9CT79"/>
<keyword evidence="1" id="KW-1133">Transmembrane helix</keyword>
<evidence type="ECO:0000256" key="1">
    <source>
        <dbReference type="SAM" id="Phobius"/>
    </source>
</evidence>
<keyword evidence="1" id="KW-0812">Transmembrane</keyword>
<organism evidence="2 3">
    <name type="scientific">Fulvitalea axinellae</name>
    <dbReference type="NCBI Taxonomy" id="1182444"/>
    <lineage>
        <taxon>Bacteria</taxon>
        <taxon>Pseudomonadati</taxon>
        <taxon>Bacteroidota</taxon>
        <taxon>Cytophagia</taxon>
        <taxon>Cytophagales</taxon>
        <taxon>Persicobacteraceae</taxon>
        <taxon>Fulvitalea</taxon>
    </lineage>
</organism>
<accession>A0AAU9CT79</accession>
<proteinExistence type="predicted"/>
<name>A0AAU9CT79_9BACT</name>
<dbReference type="KEGG" id="fax:FUAX_48870"/>
<evidence type="ECO:0000313" key="2">
    <source>
        <dbReference type="EMBL" id="BDD12455.1"/>
    </source>
</evidence>
<gene>
    <name evidence="2" type="ORF">FUAX_48870</name>
</gene>
<keyword evidence="3" id="KW-1185">Reference proteome</keyword>
<keyword evidence="2" id="KW-0614">Plasmid</keyword>
<evidence type="ECO:0000313" key="3">
    <source>
        <dbReference type="Proteomes" id="UP001348817"/>
    </source>
</evidence>
<geneLocation type="plasmid" evidence="2 3">
    <name>pFA4</name>
</geneLocation>
<reference evidence="2 3" key="1">
    <citation type="submission" date="2021-12" db="EMBL/GenBank/DDBJ databases">
        <title>Genome sequencing of bacteria with rrn-lacking chromosome and rrn-plasmid.</title>
        <authorList>
            <person name="Anda M."/>
            <person name="Iwasaki W."/>
        </authorList>
    </citation>
    <scope>NUCLEOTIDE SEQUENCE [LARGE SCALE GENOMIC DNA]</scope>
    <source>
        <strain evidence="2 3">DSM 100852</strain>
        <plasmid evidence="2 3">pFA4</plasmid>
    </source>
</reference>
<protein>
    <submittedName>
        <fullName evidence="2">Uncharacterized protein</fullName>
    </submittedName>
</protein>